<feature type="transmembrane region" description="Helical" evidence="1">
    <location>
        <begin position="103"/>
        <end position="124"/>
    </location>
</feature>
<dbReference type="RefSeq" id="WP_136736285.1">
    <property type="nucleotide sequence ID" value="NZ_SWDB01000028.1"/>
</dbReference>
<keyword evidence="1" id="KW-0812">Transmembrane</keyword>
<evidence type="ECO:0000256" key="1">
    <source>
        <dbReference type="SAM" id="Phobius"/>
    </source>
</evidence>
<keyword evidence="1" id="KW-1133">Transmembrane helix</keyword>
<dbReference type="EMBL" id="SWDB01000028">
    <property type="protein sequence ID" value="TKB44503.1"/>
    <property type="molecule type" value="Genomic_DNA"/>
</dbReference>
<evidence type="ECO:0008006" key="4">
    <source>
        <dbReference type="Google" id="ProtNLM"/>
    </source>
</evidence>
<keyword evidence="3" id="KW-1185">Reference proteome</keyword>
<feature type="transmembrane region" description="Helical" evidence="1">
    <location>
        <begin position="7"/>
        <end position="25"/>
    </location>
</feature>
<keyword evidence="1" id="KW-0472">Membrane</keyword>
<proteinExistence type="predicted"/>
<feature type="transmembrane region" description="Helical" evidence="1">
    <location>
        <begin position="195"/>
        <end position="212"/>
    </location>
</feature>
<gene>
    <name evidence="2" type="ORF">E8M12_11465</name>
</gene>
<comment type="caution">
    <text evidence="2">The sequence shown here is derived from an EMBL/GenBank/DDBJ whole genome shotgun (WGS) entry which is preliminary data.</text>
</comment>
<dbReference type="OrthoDB" id="822156at2"/>
<name>A0A4V5NW14_9GAMM</name>
<evidence type="ECO:0000313" key="2">
    <source>
        <dbReference type="EMBL" id="TKB44503.1"/>
    </source>
</evidence>
<feature type="transmembrane region" description="Helical" evidence="1">
    <location>
        <begin position="166"/>
        <end position="183"/>
    </location>
</feature>
<feature type="transmembrane region" description="Helical" evidence="1">
    <location>
        <begin position="68"/>
        <end position="91"/>
    </location>
</feature>
<dbReference type="Proteomes" id="UP000307999">
    <property type="component" value="Unassembled WGS sequence"/>
</dbReference>
<reference evidence="2 3" key="1">
    <citation type="submission" date="2019-04" db="EMBL/GenBank/DDBJ databases">
        <title>Thalassotalea guangxiensis sp. nov., isolated from sediment of the coastal wetland.</title>
        <authorList>
            <person name="Zheng S."/>
            <person name="Zhang D."/>
        </authorList>
    </citation>
    <scope>NUCLEOTIDE SEQUENCE [LARGE SCALE GENOMIC DNA]</scope>
    <source>
        <strain evidence="2 3">ZS-4</strain>
    </source>
</reference>
<accession>A0A4V5NW14</accession>
<evidence type="ECO:0000313" key="3">
    <source>
        <dbReference type="Proteomes" id="UP000307999"/>
    </source>
</evidence>
<dbReference type="AlphaFoldDB" id="A0A4V5NW14"/>
<sequence length="230" mass="27037">MFRQAYLYFILLLLVLMVGFWPSYFSRLNQQHSFAQHFHSVIMLLWCLLLISQAWLMRHKRFSVHKQMGRLSFILGPLVVVSATYVAFDFIGKVPLPHPEQVLAFHWFGLFLAALFLFLFAMAIYHRKTPALHARYMIATAFVFLMPGFGRAVSNISDYFGYQPPNFLLLLMLPFLIGVLLIISDYKKRQNSRPFIYFTLAWGINVYLFAALPKMQWWVDFSAWCQQLMV</sequence>
<feature type="transmembrane region" description="Helical" evidence="1">
    <location>
        <begin position="37"/>
        <end position="56"/>
    </location>
</feature>
<organism evidence="2 3">
    <name type="scientific">Thalassotalea mangrovi</name>
    <dbReference type="NCBI Taxonomy" id="2572245"/>
    <lineage>
        <taxon>Bacteria</taxon>
        <taxon>Pseudomonadati</taxon>
        <taxon>Pseudomonadota</taxon>
        <taxon>Gammaproteobacteria</taxon>
        <taxon>Alteromonadales</taxon>
        <taxon>Colwelliaceae</taxon>
        <taxon>Thalassotalea</taxon>
    </lineage>
</organism>
<feature type="transmembrane region" description="Helical" evidence="1">
    <location>
        <begin position="136"/>
        <end position="154"/>
    </location>
</feature>
<protein>
    <recommendedName>
        <fullName evidence="4">DUF2306 domain-containing protein</fullName>
    </recommendedName>
</protein>